<evidence type="ECO:0000256" key="24">
    <source>
        <dbReference type="ARBA" id="ARBA00023136"/>
    </source>
</evidence>
<evidence type="ECO:0000256" key="26">
    <source>
        <dbReference type="ARBA" id="ARBA00023159"/>
    </source>
</evidence>
<evidence type="ECO:0000256" key="14">
    <source>
        <dbReference type="ARBA" id="ARBA00022737"/>
    </source>
</evidence>
<keyword evidence="38" id="KW-1185">Reference proteome</keyword>
<evidence type="ECO:0000256" key="13">
    <source>
        <dbReference type="ARBA" id="ARBA00022588"/>
    </source>
</evidence>
<dbReference type="InterPro" id="IPR001611">
    <property type="entry name" value="Leu-rich_rpt"/>
</dbReference>
<keyword evidence="19" id="KW-0832">Ubl conjugation</keyword>
<dbReference type="SMART" id="SM00368">
    <property type="entry name" value="LRR_RI"/>
    <property type="match status" value="6"/>
</dbReference>
<proteinExistence type="inferred from homology"/>
<dbReference type="GO" id="GO:0005634">
    <property type="term" value="C:nucleus"/>
    <property type="evidence" value="ECO:0007669"/>
    <property type="project" value="UniProtKB-SubCell"/>
</dbReference>
<dbReference type="KEGG" id="emc:129323479"/>
<keyword evidence="26" id="KW-0010">Activator</keyword>
<evidence type="ECO:0000256" key="31">
    <source>
        <dbReference type="ARBA" id="ARBA00023242"/>
    </source>
</evidence>
<dbReference type="InterPro" id="IPR029495">
    <property type="entry name" value="NACHT-assoc"/>
</dbReference>
<keyword evidence="18" id="KW-0067">ATP-binding</keyword>
<keyword evidence="16" id="KW-0378">Hydrolase</keyword>
<dbReference type="PROSITE" id="PS50824">
    <property type="entry name" value="DAPIN"/>
    <property type="match status" value="1"/>
</dbReference>
<dbReference type="Pfam" id="PF05729">
    <property type="entry name" value="NACHT"/>
    <property type="match status" value="1"/>
</dbReference>
<dbReference type="SMART" id="SM01288">
    <property type="entry name" value="FISNA"/>
    <property type="match status" value="1"/>
</dbReference>
<evidence type="ECO:0000256" key="18">
    <source>
        <dbReference type="ARBA" id="ARBA00022840"/>
    </source>
</evidence>
<keyword evidence="30" id="KW-1271">Inflammasome</keyword>
<evidence type="ECO:0000256" key="23">
    <source>
        <dbReference type="ARBA" id="ARBA00023128"/>
    </source>
</evidence>
<keyword evidence="12" id="KW-0597">Phosphoprotein</keyword>
<evidence type="ECO:0000256" key="20">
    <source>
        <dbReference type="ARBA" id="ARBA00022859"/>
    </source>
</evidence>
<accession>A0AA97KN14</accession>
<dbReference type="PANTHER" id="PTHR45690:SF19">
    <property type="entry name" value="NACHT, LRR AND PYD DOMAINS-CONTAINING PROTEIN 3"/>
    <property type="match status" value="1"/>
</dbReference>
<comment type="function">
    <text evidence="34">Independently of inflammasome activation, regulates the differentiation of T helper 2 (Th2) cells and has a role in Th2 cell-dependent asthma and tumor growth. During Th2 differentiation, required for optimal IRF4 binding to IL4 promoter and for IRF4-dependent IL4 transcription. Binds to the consensus DNA sequence 5'-GRRGGNRGAG-3'. May also participate in the transcription of IL5, IL13, GATA3, CCR3, CCR4 and MAF.</text>
</comment>
<evidence type="ECO:0000259" key="36">
    <source>
        <dbReference type="PROSITE" id="PS50824"/>
    </source>
</evidence>
<dbReference type="SUPFAM" id="SSF52540">
    <property type="entry name" value="P-loop containing nucleoside triphosphate hydrolases"/>
    <property type="match status" value="1"/>
</dbReference>
<dbReference type="Gene3D" id="3.40.50.300">
    <property type="entry name" value="P-loop containing nucleotide triphosphate hydrolases"/>
    <property type="match status" value="1"/>
</dbReference>
<evidence type="ECO:0000256" key="34">
    <source>
        <dbReference type="ARBA" id="ARBA00045987"/>
    </source>
</evidence>
<keyword evidence="20" id="KW-0391">Immunity</keyword>
<keyword evidence="17" id="KW-0256">Endoplasmic reticulum</keyword>
<keyword evidence="9" id="KW-0963">Cytoplasm</keyword>
<comment type="subcellular location">
    <subcellularLocation>
        <location evidence="5">Cytoplasm</location>
        <location evidence="5">Cytoskeleton</location>
        <location evidence="5">Microtubule organizing center</location>
    </subcellularLocation>
    <subcellularLocation>
        <location evidence="4">Endoplasmic reticulum</location>
    </subcellularLocation>
    <subcellularLocation>
        <location evidence="6">Golgi apparatus membrane</location>
    </subcellularLocation>
    <subcellularLocation>
        <location evidence="1">Inflammasome</location>
    </subcellularLocation>
    <subcellularLocation>
        <location evidence="3">Mitochondrion</location>
    </subcellularLocation>
    <subcellularLocation>
        <location evidence="2">Nucleus</location>
    </subcellularLocation>
    <subcellularLocation>
        <location evidence="7">Secreted</location>
    </subcellularLocation>
</comment>
<evidence type="ECO:0000256" key="29">
    <source>
        <dbReference type="ARBA" id="ARBA00023212"/>
    </source>
</evidence>
<dbReference type="GO" id="GO:0005783">
    <property type="term" value="C:endoplasmic reticulum"/>
    <property type="evidence" value="ECO:0007669"/>
    <property type="project" value="UniProtKB-SubCell"/>
</dbReference>
<keyword evidence="28" id="KW-0395">Inflammatory response</keyword>
<evidence type="ECO:0000313" key="38">
    <source>
        <dbReference type="Proteomes" id="UP001190640"/>
    </source>
</evidence>
<keyword evidence="32" id="KW-0449">Lipoprotein</keyword>
<keyword evidence="15" id="KW-0547">Nucleotide-binding</keyword>
<evidence type="ECO:0000256" key="22">
    <source>
        <dbReference type="ARBA" id="ARBA00023034"/>
    </source>
</evidence>
<evidence type="ECO:0000256" key="8">
    <source>
        <dbReference type="ARBA" id="ARBA00008665"/>
    </source>
</evidence>
<evidence type="ECO:0000256" key="27">
    <source>
        <dbReference type="ARBA" id="ARBA00023163"/>
    </source>
</evidence>
<dbReference type="GO" id="GO:0005815">
    <property type="term" value="C:microtubule organizing center"/>
    <property type="evidence" value="ECO:0007669"/>
    <property type="project" value="UniProtKB-SubCell"/>
</dbReference>
<evidence type="ECO:0000256" key="12">
    <source>
        <dbReference type="ARBA" id="ARBA00022553"/>
    </source>
</evidence>
<name>A0AA97KN14_EUBMA</name>
<dbReference type="SMART" id="SM01289">
    <property type="entry name" value="PYRIN"/>
    <property type="match status" value="1"/>
</dbReference>
<evidence type="ECO:0000256" key="10">
    <source>
        <dbReference type="ARBA" id="ARBA00022499"/>
    </source>
</evidence>
<dbReference type="InterPro" id="IPR050637">
    <property type="entry name" value="NLRP_innate_immun_reg"/>
</dbReference>
<dbReference type="Gene3D" id="3.80.10.10">
    <property type="entry name" value="Ribonuclease Inhibitor"/>
    <property type="match status" value="1"/>
</dbReference>
<dbReference type="PROSITE" id="PS50837">
    <property type="entry name" value="NACHT"/>
    <property type="match status" value="1"/>
</dbReference>
<evidence type="ECO:0000256" key="2">
    <source>
        <dbReference type="ARBA" id="ARBA00004123"/>
    </source>
</evidence>
<dbReference type="InterPro" id="IPR007111">
    <property type="entry name" value="NACHT_NTPase"/>
</dbReference>
<keyword evidence="23" id="KW-0496">Mitochondrion</keyword>
<evidence type="ECO:0000256" key="35">
    <source>
        <dbReference type="ARBA" id="ARBA00048778"/>
    </source>
</evidence>
<evidence type="ECO:0000256" key="1">
    <source>
        <dbReference type="ARBA" id="ARBA00004110"/>
    </source>
</evidence>
<dbReference type="GO" id="GO:0006954">
    <property type="term" value="P:inflammatory response"/>
    <property type="evidence" value="ECO:0007669"/>
    <property type="project" value="UniProtKB-KW"/>
</dbReference>
<dbReference type="InterPro" id="IPR032675">
    <property type="entry name" value="LRR_dom_sf"/>
</dbReference>
<dbReference type="InterPro" id="IPR011029">
    <property type="entry name" value="DEATH-like_dom_sf"/>
</dbReference>
<feature type="domain" description="Pyrin" evidence="36">
    <location>
        <begin position="1"/>
        <end position="94"/>
    </location>
</feature>
<dbReference type="InterPro" id="IPR041075">
    <property type="entry name" value="NOD1/2_WH"/>
</dbReference>
<keyword evidence="27" id="KW-0804">Transcription</keyword>
<dbReference type="GO" id="GO:0061702">
    <property type="term" value="C:canonical inflammasome complex"/>
    <property type="evidence" value="ECO:0007669"/>
    <property type="project" value="UniProtKB-SubCell"/>
</dbReference>
<keyword evidence="11" id="KW-0964">Secreted</keyword>
<evidence type="ECO:0000256" key="5">
    <source>
        <dbReference type="ARBA" id="ARBA00004267"/>
    </source>
</evidence>
<dbReference type="GO" id="GO:0005524">
    <property type="term" value="F:ATP binding"/>
    <property type="evidence" value="ECO:0007669"/>
    <property type="project" value="UniProtKB-KW"/>
</dbReference>
<evidence type="ECO:0000256" key="33">
    <source>
        <dbReference type="ARBA" id="ARBA00040040"/>
    </source>
</evidence>
<dbReference type="GO" id="GO:0016787">
    <property type="term" value="F:hydrolase activity"/>
    <property type="evidence" value="ECO:0007669"/>
    <property type="project" value="UniProtKB-KW"/>
</dbReference>
<dbReference type="Pfam" id="PF02758">
    <property type="entry name" value="PYRIN"/>
    <property type="match status" value="1"/>
</dbReference>
<dbReference type="RefSeq" id="XP_054825994.1">
    <property type="nucleotide sequence ID" value="XM_054970019.1"/>
</dbReference>
<dbReference type="Pfam" id="PF17779">
    <property type="entry name" value="WHD_NOD2"/>
    <property type="match status" value="1"/>
</dbReference>
<dbReference type="Pfam" id="PF17776">
    <property type="entry name" value="NLRC4_HD2"/>
    <property type="match status" value="1"/>
</dbReference>
<evidence type="ECO:0000256" key="19">
    <source>
        <dbReference type="ARBA" id="ARBA00022843"/>
    </source>
</evidence>
<dbReference type="Pfam" id="PF14484">
    <property type="entry name" value="FISNA"/>
    <property type="match status" value="1"/>
</dbReference>
<evidence type="ECO:0000256" key="17">
    <source>
        <dbReference type="ARBA" id="ARBA00022824"/>
    </source>
</evidence>
<dbReference type="PANTHER" id="PTHR45690">
    <property type="entry name" value="NACHT, LRR AND PYD DOMAINS-CONTAINING PROTEIN 12"/>
    <property type="match status" value="1"/>
</dbReference>
<evidence type="ECO:0000256" key="25">
    <source>
        <dbReference type="ARBA" id="ARBA00023139"/>
    </source>
</evidence>
<dbReference type="AlphaFoldDB" id="A0AA97KN14"/>
<keyword evidence="14" id="KW-0677">Repeat</keyword>
<evidence type="ECO:0000256" key="30">
    <source>
        <dbReference type="ARBA" id="ARBA00023233"/>
    </source>
</evidence>
<evidence type="ECO:0000256" key="6">
    <source>
        <dbReference type="ARBA" id="ARBA00004394"/>
    </source>
</evidence>
<dbReference type="Pfam" id="PF13516">
    <property type="entry name" value="LRR_6"/>
    <property type="match status" value="3"/>
</dbReference>
<keyword evidence="29" id="KW-0206">Cytoskeleton</keyword>
<keyword evidence="10" id="KW-1017">Isopeptide bond</keyword>
<sequence>MGNKNSRISDLILRALDHLSQEDFKRFKDKLSYSDFNGKGFVPKSQLENADRVDTKNFLIKCCGGDDAIDTTIQILTEINQKGSAAKLREEREKDYRMKYREYVWEEYQVIQDKNARLGEWVNLSRRYTQLLIIQKHRLLAEKEHEIMSTGKKHANIMAKQASPCWIGNLFDPDDSRENPRTVVLQGPAGIGKTMTARKIMLDWAVGKLYQGKFDYAFYINCREMNLVTKQQSLADLIFGNCPERNAPINDIFANSEKLLFIIDGLDEFKFSLEQKGEYLSIDPSQKKPVEVLLNSLVRKNILPKSYLIITTRPIALEQLQEYLKYPRYVEILGFSEKDREEYFHKFFGRKWQAVQAFGFVKANEMLFTMCFVPIVCWIICTVMKQQLDRGEDLAHMSKTTTSVYMFYLTSLLRDHNTVSESGKNFHQLCLLAREGVLARRILFEEDDLQKYGLTETDIQSLFLHKSLFQQDIDCQSAYSFIHLTFQEFFAALSYVLEERLENTQESVSHHEDVRKLLKDFGEGGKEYLMLTVRFLFGLLNEERKKSIEKILSCKIGSTAKQVLLEWVEAEIASKNFQKHLEIFCCLYEIQEEEFVGRAMDHFQEIKLYDSCLVNTFNSLVISFCLRHCRREQSLHLGYLLFLSRFKRCNLRDTSLEILASVLTINQHLREFNLLYSDLGEEGVTKLCQALIHPNCKLQILRLRCCNLRSKSCEKIASVVPLNQSLRELHLDHNDIGDAGVAKLCQMLVHPECKLQVLSLNSCSITAVCCADLASVLCSNQTLAELSLAQNDRMGEAGVQLLCESLLHPNCKLETLRLDSCELTEASWEYLCAALRTNQSLRELDLYNNEDLKRYVKAEKYSRIKEVKQQNHRIQICL</sequence>
<evidence type="ECO:0000256" key="9">
    <source>
        <dbReference type="ARBA" id="ARBA00022490"/>
    </source>
</evidence>
<dbReference type="CTD" id="171389"/>
<dbReference type="InterPro" id="IPR027417">
    <property type="entry name" value="P-loop_NTPase"/>
</dbReference>
<keyword evidence="13" id="KW-0399">Innate immunity</keyword>
<comment type="similarity">
    <text evidence="8">Belongs to the NLRP family.</text>
</comment>
<gene>
    <name evidence="39" type="primary">NLRP6</name>
</gene>
<evidence type="ECO:0000256" key="28">
    <source>
        <dbReference type="ARBA" id="ARBA00023198"/>
    </source>
</evidence>
<keyword evidence="22" id="KW-0333">Golgi apparatus</keyword>
<dbReference type="CDD" id="cd08321">
    <property type="entry name" value="Pyrin_ASC-like"/>
    <property type="match status" value="1"/>
</dbReference>
<keyword evidence="25" id="KW-0564">Palmitate</keyword>
<evidence type="ECO:0000256" key="32">
    <source>
        <dbReference type="ARBA" id="ARBA00023288"/>
    </source>
</evidence>
<dbReference type="Gene3D" id="1.10.533.10">
    <property type="entry name" value="Death Domain, Fas"/>
    <property type="match status" value="1"/>
</dbReference>
<protein>
    <recommendedName>
        <fullName evidence="33">NACHT, LRR and PYD domains-containing protein 3</fullName>
    </recommendedName>
</protein>
<dbReference type="GO" id="GO:0000139">
    <property type="term" value="C:Golgi membrane"/>
    <property type="evidence" value="ECO:0007669"/>
    <property type="project" value="UniProtKB-SubCell"/>
</dbReference>
<evidence type="ECO:0000256" key="7">
    <source>
        <dbReference type="ARBA" id="ARBA00004613"/>
    </source>
</evidence>
<evidence type="ECO:0000256" key="21">
    <source>
        <dbReference type="ARBA" id="ARBA00023015"/>
    </source>
</evidence>
<dbReference type="SUPFAM" id="SSF47986">
    <property type="entry name" value="DEATH domain"/>
    <property type="match status" value="1"/>
</dbReference>
<comment type="catalytic activity">
    <reaction evidence="35">
        <text>ATP + H2O = ADP + phosphate + H(+)</text>
        <dbReference type="Rhea" id="RHEA:13065"/>
        <dbReference type="ChEBI" id="CHEBI:15377"/>
        <dbReference type="ChEBI" id="CHEBI:15378"/>
        <dbReference type="ChEBI" id="CHEBI:30616"/>
        <dbReference type="ChEBI" id="CHEBI:43474"/>
        <dbReference type="ChEBI" id="CHEBI:456216"/>
    </reaction>
    <physiologicalReaction direction="left-to-right" evidence="35">
        <dbReference type="Rhea" id="RHEA:13066"/>
    </physiologicalReaction>
</comment>
<keyword evidence="21" id="KW-0805">Transcription regulation</keyword>
<feature type="domain" description="NACHT" evidence="37">
    <location>
        <begin position="181"/>
        <end position="386"/>
    </location>
</feature>
<dbReference type="GO" id="GO:0005576">
    <property type="term" value="C:extracellular region"/>
    <property type="evidence" value="ECO:0007669"/>
    <property type="project" value="UniProtKB-SubCell"/>
</dbReference>
<dbReference type="GO" id="GO:0005739">
    <property type="term" value="C:mitochondrion"/>
    <property type="evidence" value="ECO:0007669"/>
    <property type="project" value="UniProtKB-SubCell"/>
</dbReference>
<evidence type="ECO:0000259" key="37">
    <source>
        <dbReference type="PROSITE" id="PS50837"/>
    </source>
</evidence>
<organism evidence="38 39">
    <name type="scientific">Eublepharis macularius</name>
    <name type="common">Leopard gecko</name>
    <name type="synonym">Cyrtodactylus macularius</name>
    <dbReference type="NCBI Taxonomy" id="481883"/>
    <lineage>
        <taxon>Eukaryota</taxon>
        <taxon>Metazoa</taxon>
        <taxon>Chordata</taxon>
        <taxon>Craniata</taxon>
        <taxon>Vertebrata</taxon>
        <taxon>Euteleostomi</taxon>
        <taxon>Lepidosauria</taxon>
        <taxon>Squamata</taxon>
        <taxon>Bifurcata</taxon>
        <taxon>Gekkota</taxon>
        <taxon>Eublepharidae</taxon>
        <taxon>Eublepharinae</taxon>
        <taxon>Eublepharis</taxon>
    </lineage>
</organism>
<evidence type="ECO:0000256" key="3">
    <source>
        <dbReference type="ARBA" id="ARBA00004173"/>
    </source>
</evidence>
<keyword evidence="24" id="KW-0472">Membrane</keyword>
<evidence type="ECO:0000313" key="39">
    <source>
        <dbReference type="RefSeq" id="XP_054825994.1"/>
    </source>
</evidence>
<dbReference type="GeneID" id="129323479"/>
<dbReference type="Proteomes" id="UP001190640">
    <property type="component" value="Chromosome 2"/>
</dbReference>
<keyword evidence="31" id="KW-0539">Nucleus</keyword>
<evidence type="ECO:0000256" key="15">
    <source>
        <dbReference type="ARBA" id="ARBA00022741"/>
    </source>
</evidence>
<dbReference type="SUPFAM" id="SSF52047">
    <property type="entry name" value="RNI-like"/>
    <property type="match status" value="1"/>
</dbReference>
<reference evidence="39" key="1">
    <citation type="submission" date="2025-08" db="UniProtKB">
        <authorList>
            <consortium name="RefSeq"/>
        </authorList>
    </citation>
    <scope>IDENTIFICATION</scope>
    <source>
        <tissue evidence="39">Blood</tissue>
    </source>
</reference>
<dbReference type="GO" id="GO:0045087">
    <property type="term" value="P:innate immune response"/>
    <property type="evidence" value="ECO:0007669"/>
    <property type="project" value="UniProtKB-KW"/>
</dbReference>
<dbReference type="InterPro" id="IPR041267">
    <property type="entry name" value="NLRP_HD2"/>
</dbReference>
<evidence type="ECO:0000256" key="4">
    <source>
        <dbReference type="ARBA" id="ARBA00004240"/>
    </source>
</evidence>
<evidence type="ECO:0000256" key="11">
    <source>
        <dbReference type="ARBA" id="ARBA00022525"/>
    </source>
</evidence>
<dbReference type="InterPro" id="IPR004020">
    <property type="entry name" value="DAPIN"/>
</dbReference>
<evidence type="ECO:0000256" key="16">
    <source>
        <dbReference type="ARBA" id="ARBA00022801"/>
    </source>
</evidence>